<dbReference type="Proteomes" id="UP001383192">
    <property type="component" value="Unassembled WGS sequence"/>
</dbReference>
<dbReference type="CDD" id="cd22903">
    <property type="entry name" value="NI9M"/>
    <property type="match status" value="1"/>
</dbReference>
<dbReference type="PANTHER" id="PTHR38488:SF1">
    <property type="entry name" value="OXIDOREDUCTASE 9.5 KDA SUBUNIT, PUTATIVE (AFU_ORTHOLOGUE AFUA_5G08980)-RELATED"/>
    <property type="match status" value="1"/>
</dbReference>
<dbReference type="PANTHER" id="PTHR38488">
    <property type="entry name" value="OXIDOREDUCTASE 9.5 KDA SUBUNIT, PUTATIVE (AFU_ORTHOLOGUE AFUA_5G08980)-RELATED"/>
    <property type="match status" value="1"/>
</dbReference>
<dbReference type="EMBL" id="JAYKXP010000014">
    <property type="protein sequence ID" value="KAK7050990.1"/>
    <property type="molecule type" value="Genomic_DNA"/>
</dbReference>
<accession>A0AAW0DJ98</accession>
<sequence length="77" mass="8904">MASLFSPFRRTYNFMYRSAHEQPAIFYSVILGTLGPLLVVTVPPIRERLGYAPREEIPTSYPLPKRARRQVTGYDDE</sequence>
<comment type="caution">
    <text evidence="2">The sequence shown here is derived from an EMBL/GenBank/DDBJ whole genome shotgun (WGS) entry which is preliminary data.</text>
</comment>
<evidence type="ECO:0000313" key="2">
    <source>
        <dbReference type="EMBL" id="KAK7050990.1"/>
    </source>
</evidence>
<organism evidence="2 3">
    <name type="scientific">Paramarasmius palmivorus</name>
    <dbReference type="NCBI Taxonomy" id="297713"/>
    <lineage>
        <taxon>Eukaryota</taxon>
        <taxon>Fungi</taxon>
        <taxon>Dikarya</taxon>
        <taxon>Basidiomycota</taxon>
        <taxon>Agaricomycotina</taxon>
        <taxon>Agaricomycetes</taxon>
        <taxon>Agaricomycetidae</taxon>
        <taxon>Agaricales</taxon>
        <taxon>Marasmiineae</taxon>
        <taxon>Marasmiaceae</taxon>
        <taxon>Paramarasmius</taxon>
    </lineage>
</organism>
<evidence type="ECO:0000313" key="3">
    <source>
        <dbReference type="Proteomes" id="UP001383192"/>
    </source>
</evidence>
<protein>
    <submittedName>
        <fullName evidence="2">N19m, NADH-ubiquinone oxidoreductase 9.5 kDa subunit</fullName>
    </submittedName>
</protein>
<evidence type="ECO:0000256" key="1">
    <source>
        <dbReference type="SAM" id="Phobius"/>
    </source>
</evidence>
<name>A0AAW0DJ98_9AGAR</name>
<keyword evidence="1" id="KW-0472">Membrane</keyword>
<gene>
    <name evidence="2" type="primary">N19M</name>
    <name evidence="2" type="ORF">VNI00_005102</name>
</gene>
<reference evidence="2 3" key="1">
    <citation type="submission" date="2024-01" db="EMBL/GenBank/DDBJ databases">
        <title>A draft genome for a cacao thread blight-causing isolate of Paramarasmius palmivorus.</title>
        <authorList>
            <person name="Baruah I.K."/>
            <person name="Bukari Y."/>
            <person name="Amoako-Attah I."/>
            <person name="Meinhardt L.W."/>
            <person name="Bailey B.A."/>
            <person name="Cohen S.P."/>
        </authorList>
    </citation>
    <scope>NUCLEOTIDE SEQUENCE [LARGE SCALE GENOMIC DNA]</scope>
    <source>
        <strain evidence="2 3">GH-12</strain>
    </source>
</reference>
<dbReference type="AlphaFoldDB" id="A0AAW0DJ98"/>
<keyword evidence="1" id="KW-1133">Transmembrane helix</keyword>
<keyword evidence="3" id="KW-1185">Reference proteome</keyword>
<dbReference type="InterPro" id="IPR039961">
    <property type="entry name" value="Nuo9.5"/>
</dbReference>
<proteinExistence type="predicted"/>
<keyword evidence="1" id="KW-0812">Transmembrane</keyword>
<feature type="transmembrane region" description="Helical" evidence="1">
    <location>
        <begin position="24"/>
        <end position="45"/>
    </location>
</feature>